<dbReference type="NCBIfam" id="TIGR00006">
    <property type="entry name" value="16S rRNA (cytosine(1402)-N(4))-methyltransferase RsmH"/>
    <property type="match status" value="1"/>
</dbReference>
<dbReference type="RefSeq" id="WP_015691262.1">
    <property type="nucleotide sequence ID" value="NC_016940.1"/>
</dbReference>
<keyword evidence="6" id="KW-0963">Cytoplasm</keyword>
<evidence type="ECO:0000256" key="4">
    <source>
        <dbReference type="ARBA" id="ARBA00022679"/>
    </source>
</evidence>
<dbReference type="Pfam" id="PF01795">
    <property type="entry name" value="Methyltransf_5"/>
    <property type="match status" value="1"/>
</dbReference>
<evidence type="ECO:0000256" key="5">
    <source>
        <dbReference type="ARBA" id="ARBA00022691"/>
    </source>
</evidence>
<dbReference type="Gene3D" id="3.40.50.150">
    <property type="entry name" value="Vaccinia Virus protein VP39"/>
    <property type="match status" value="1"/>
</dbReference>
<dbReference type="GO" id="GO:0071424">
    <property type="term" value="F:rRNA (cytosine-N4-)-methyltransferase activity"/>
    <property type="evidence" value="ECO:0007669"/>
    <property type="project" value="UniProtKB-UniRule"/>
</dbReference>
<sequence>MSDYDYHEAVLRLPCVEALNLVAEGTYVDVTFGGGGHSREILRQLEGGRLFGFDQDPDAQANVPEDPRFELLPFNFRYFKRSLRLEAVREVDGVLADLGISSHQIDTADRGFSFRFEAELDMRMSQDGEKDARYILNTYREEELQHIFSLYGELRNSKTLAQTIVKGRKRQKIERVEQLLQLIQPIIRGKQNRYLSQLFQALRMEVNEEIEALKEMLQEASEMLKPGGRLVVLTYHSLEDRLVKQWIKNGCFDKEPEKDIYGHFYKPLKAVNRKPILPSAEEIAQNPRARSAKLRIAEKIAD</sequence>
<dbReference type="OrthoDB" id="9806637at2"/>
<dbReference type="InterPro" id="IPR023397">
    <property type="entry name" value="SAM-dep_MeTrfase_MraW_recog"/>
</dbReference>
<dbReference type="InterPro" id="IPR002903">
    <property type="entry name" value="RsmH"/>
</dbReference>
<name>H6L2F3_SAPGL</name>
<feature type="binding site" evidence="6">
    <location>
        <position position="54"/>
    </location>
    <ligand>
        <name>S-adenosyl-L-methionine</name>
        <dbReference type="ChEBI" id="CHEBI:59789"/>
    </ligand>
</feature>
<dbReference type="PANTHER" id="PTHR11265:SF0">
    <property type="entry name" value="12S RRNA N4-METHYLCYTIDINE METHYLTRANSFERASE"/>
    <property type="match status" value="1"/>
</dbReference>
<evidence type="ECO:0000256" key="2">
    <source>
        <dbReference type="ARBA" id="ARBA00022552"/>
    </source>
</evidence>
<gene>
    <name evidence="7" type="primary">mraW</name>
    <name evidence="6" type="synonym">rsmH</name>
    <name evidence="7" type="ordered locus">SGRA_0875</name>
</gene>
<feature type="binding site" evidence="6">
    <location>
        <position position="104"/>
    </location>
    <ligand>
        <name>S-adenosyl-L-methionine</name>
        <dbReference type="ChEBI" id="CHEBI:59789"/>
    </ligand>
</feature>
<organism evidence="7 8">
    <name type="scientific">Saprospira grandis (strain Lewin)</name>
    <dbReference type="NCBI Taxonomy" id="984262"/>
    <lineage>
        <taxon>Bacteria</taxon>
        <taxon>Pseudomonadati</taxon>
        <taxon>Bacteroidota</taxon>
        <taxon>Saprospiria</taxon>
        <taxon>Saprospirales</taxon>
        <taxon>Saprospiraceae</taxon>
        <taxon>Saprospira</taxon>
    </lineage>
</organism>
<accession>H6L2F3</accession>
<reference evidence="7 8" key="1">
    <citation type="journal article" date="2012" name="Stand. Genomic Sci.">
        <title>Complete genome sequencing and analysis of Saprospira grandis str. Lewin, a predatory marine bacterium.</title>
        <authorList>
            <person name="Saw J.H."/>
            <person name="Yuryev A."/>
            <person name="Kanbe M."/>
            <person name="Hou S."/>
            <person name="Young A.G."/>
            <person name="Aizawa S."/>
            <person name="Alam M."/>
        </authorList>
    </citation>
    <scope>NUCLEOTIDE SEQUENCE [LARGE SCALE GENOMIC DNA]</scope>
    <source>
        <strain evidence="7 8">Lewin</strain>
    </source>
</reference>
<dbReference type="GO" id="GO:0070475">
    <property type="term" value="P:rRNA base methylation"/>
    <property type="evidence" value="ECO:0007669"/>
    <property type="project" value="UniProtKB-UniRule"/>
</dbReference>
<evidence type="ECO:0000256" key="3">
    <source>
        <dbReference type="ARBA" id="ARBA00022603"/>
    </source>
</evidence>
<dbReference type="HOGENOM" id="CLU_038422_2_0_10"/>
<dbReference type="HAMAP" id="MF_01007">
    <property type="entry name" value="16SrRNA_methyltr_H"/>
    <property type="match status" value="1"/>
</dbReference>
<comment type="catalytic activity">
    <reaction evidence="6">
        <text>cytidine(1402) in 16S rRNA + S-adenosyl-L-methionine = N(4)-methylcytidine(1402) in 16S rRNA + S-adenosyl-L-homocysteine + H(+)</text>
        <dbReference type="Rhea" id="RHEA:42928"/>
        <dbReference type="Rhea" id="RHEA-COMP:10286"/>
        <dbReference type="Rhea" id="RHEA-COMP:10287"/>
        <dbReference type="ChEBI" id="CHEBI:15378"/>
        <dbReference type="ChEBI" id="CHEBI:57856"/>
        <dbReference type="ChEBI" id="CHEBI:59789"/>
        <dbReference type="ChEBI" id="CHEBI:74506"/>
        <dbReference type="ChEBI" id="CHEBI:82748"/>
        <dbReference type="EC" id="2.1.1.199"/>
    </reaction>
</comment>
<feature type="binding site" evidence="6">
    <location>
        <position position="76"/>
    </location>
    <ligand>
        <name>S-adenosyl-L-methionine</name>
        <dbReference type="ChEBI" id="CHEBI:59789"/>
    </ligand>
</feature>
<dbReference type="STRING" id="984262.SGRA_0875"/>
<proteinExistence type="inferred from homology"/>
<dbReference type="EMBL" id="CP002831">
    <property type="protein sequence ID" value="AFC23611.1"/>
    <property type="molecule type" value="Genomic_DNA"/>
</dbReference>
<evidence type="ECO:0000256" key="1">
    <source>
        <dbReference type="ARBA" id="ARBA00010396"/>
    </source>
</evidence>
<keyword evidence="8" id="KW-1185">Reference proteome</keyword>
<dbReference type="PIRSF" id="PIRSF004486">
    <property type="entry name" value="MraW"/>
    <property type="match status" value="1"/>
</dbReference>
<keyword evidence="2 6" id="KW-0698">rRNA processing</keyword>
<dbReference type="Proteomes" id="UP000007519">
    <property type="component" value="Chromosome"/>
</dbReference>
<keyword evidence="4 6" id="KW-0808">Transferase</keyword>
<comment type="function">
    <text evidence="6">Specifically methylates the N4 position of cytidine in position 1402 (C1402) of 16S rRNA.</text>
</comment>
<dbReference type="Gene3D" id="1.10.150.170">
    <property type="entry name" value="Putative methyltransferase TM0872, insert domain"/>
    <property type="match status" value="1"/>
</dbReference>
<evidence type="ECO:0000256" key="6">
    <source>
        <dbReference type="HAMAP-Rule" id="MF_01007"/>
    </source>
</evidence>
<dbReference type="AlphaFoldDB" id="H6L2F3"/>
<keyword evidence="5 6" id="KW-0949">S-adenosyl-L-methionine</keyword>
<dbReference type="KEGG" id="sgn:SGRA_0875"/>
<keyword evidence="3 6" id="KW-0489">Methyltransferase</keyword>
<feature type="binding site" evidence="6">
    <location>
        <begin position="35"/>
        <end position="37"/>
    </location>
    <ligand>
        <name>S-adenosyl-L-methionine</name>
        <dbReference type="ChEBI" id="CHEBI:59789"/>
    </ligand>
</feature>
<dbReference type="InterPro" id="IPR029063">
    <property type="entry name" value="SAM-dependent_MTases_sf"/>
</dbReference>
<dbReference type="GO" id="GO:0005737">
    <property type="term" value="C:cytoplasm"/>
    <property type="evidence" value="ECO:0007669"/>
    <property type="project" value="UniProtKB-SubCell"/>
</dbReference>
<feature type="binding site" evidence="6">
    <location>
        <position position="97"/>
    </location>
    <ligand>
        <name>S-adenosyl-L-methionine</name>
        <dbReference type="ChEBI" id="CHEBI:59789"/>
    </ligand>
</feature>
<dbReference type="SUPFAM" id="SSF81799">
    <property type="entry name" value="Putative methyltransferase TM0872, insert domain"/>
    <property type="match status" value="1"/>
</dbReference>
<dbReference type="EC" id="2.1.1.199" evidence="6"/>
<dbReference type="SUPFAM" id="SSF53335">
    <property type="entry name" value="S-adenosyl-L-methionine-dependent methyltransferases"/>
    <property type="match status" value="1"/>
</dbReference>
<dbReference type="eggNOG" id="COG0275">
    <property type="taxonomic scope" value="Bacteria"/>
</dbReference>
<evidence type="ECO:0000313" key="7">
    <source>
        <dbReference type="EMBL" id="AFC23611.1"/>
    </source>
</evidence>
<comment type="similarity">
    <text evidence="1 6">Belongs to the methyltransferase superfamily. RsmH family.</text>
</comment>
<evidence type="ECO:0000313" key="8">
    <source>
        <dbReference type="Proteomes" id="UP000007519"/>
    </source>
</evidence>
<protein>
    <recommendedName>
        <fullName evidence="6">Ribosomal RNA small subunit methyltransferase H</fullName>
        <ecNumber evidence="6">2.1.1.199</ecNumber>
    </recommendedName>
    <alternativeName>
        <fullName evidence="6">16S rRNA m(4)C1402 methyltransferase</fullName>
    </alternativeName>
    <alternativeName>
        <fullName evidence="6">rRNA (cytosine-N(4)-)-methyltransferase RsmH</fullName>
    </alternativeName>
</protein>
<dbReference type="PANTHER" id="PTHR11265">
    <property type="entry name" value="S-ADENOSYL-METHYLTRANSFERASE MRAW"/>
    <property type="match status" value="1"/>
</dbReference>
<comment type="subcellular location">
    <subcellularLocation>
        <location evidence="6">Cytoplasm</location>
    </subcellularLocation>
</comment>